<keyword evidence="4" id="KW-1185">Reference proteome</keyword>
<dbReference type="RefSeq" id="WP_035071792.1">
    <property type="nucleotide sequence ID" value="NZ_JMIH01000014.1"/>
</dbReference>
<dbReference type="STRING" id="1048983.EL17_05725"/>
<dbReference type="PANTHER" id="PTHR37464">
    <property type="entry name" value="BLL2463 PROTEIN"/>
    <property type="match status" value="1"/>
</dbReference>
<dbReference type="InterPro" id="IPR024163">
    <property type="entry name" value="Aerotolerance_reg_N"/>
</dbReference>
<dbReference type="Pfam" id="PF07584">
    <property type="entry name" value="BatA"/>
    <property type="match status" value="1"/>
</dbReference>
<dbReference type="eggNOG" id="COG2304">
    <property type="taxonomic scope" value="Bacteria"/>
</dbReference>
<feature type="transmembrane region" description="Helical" evidence="1">
    <location>
        <begin position="56"/>
        <end position="78"/>
    </location>
</feature>
<keyword evidence="1" id="KW-1133">Transmembrane helix</keyword>
<organism evidence="3 4">
    <name type="scientific">Anditalea andensis</name>
    <dbReference type="NCBI Taxonomy" id="1048983"/>
    <lineage>
        <taxon>Bacteria</taxon>
        <taxon>Pseudomonadati</taxon>
        <taxon>Bacteroidota</taxon>
        <taxon>Cytophagia</taxon>
        <taxon>Cytophagales</taxon>
        <taxon>Cytophagaceae</taxon>
        <taxon>Anditalea</taxon>
    </lineage>
</organism>
<evidence type="ECO:0000313" key="3">
    <source>
        <dbReference type="EMBL" id="KEO75167.1"/>
    </source>
</evidence>
<dbReference type="PANTHER" id="PTHR37464:SF1">
    <property type="entry name" value="BLL2463 PROTEIN"/>
    <property type="match status" value="1"/>
</dbReference>
<dbReference type="InterPro" id="IPR011933">
    <property type="entry name" value="Double_TM_dom"/>
</dbReference>
<accession>A0A074LMR0</accession>
<dbReference type="EMBL" id="JMIH01000014">
    <property type="protein sequence ID" value="KEO75167.1"/>
    <property type="molecule type" value="Genomic_DNA"/>
</dbReference>
<evidence type="ECO:0000313" key="4">
    <source>
        <dbReference type="Proteomes" id="UP000027821"/>
    </source>
</evidence>
<feature type="transmembrane region" description="Helical" evidence="1">
    <location>
        <begin position="360"/>
        <end position="380"/>
    </location>
</feature>
<comment type="caution">
    <text evidence="3">The sequence shown here is derived from an EMBL/GenBank/DDBJ whole genome shotgun (WGS) entry which is preliminary data.</text>
</comment>
<keyword evidence="1" id="KW-0472">Membrane</keyword>
<proteinExistence type="predicted"/>
<dbReference type="NCBIfam" id="TIGR02226">
    <property type="entry name" value="two_anch"/>
    <property type="match status" value="1"/>
</dbReference>
<name>A0A074LMR0_9BACT</name>
<keyword evidence="1" id="KW-0812">Transmembrane</keyword>
<evidence type="ECO:0000256" key="1">
    <source>
        <dbReference type="SAM" id="Phobius"/>
    </source>
</evidence>
<dbReference type="Proteomes" id="UP000027821">
    <property type="component" value="Unassembled WGS sequence"/>
</dbReference>
<dbReference type="OrthoDB" id="890881at2"/>
<gene>
    <name evidence="3" type="ORF">EL17_05725</name>
</gene>
<protein>
    <recommendedName>
        <fullName evidence="2">Aerotolerance regulator N-terminal domain-containing protein</fullName>
    </recommendedName>
</protein>
<feature type="domain" description="Aerotolerance regulator N-terminal" evidence="2">
    <location>
        <begin position="1"/>
        <end position="76"/>
    </location>
</feature>
<sequence>MGFLLPLLWWGAAAVSIPLLIHLWQKRRGKKIPWAAMRWLMDKEDQPKKGLKPDHLLLLFLRMAIILLVVFFLSQPYLKHNPDNDQRTNWHLVEVNPALVNEFRFELEQALANGEEIFWLNADLAPISSLDEVRHLEPHNAQALINGLNQVDRLKHKPHLYISPHSMYMDPPFLLTPAKPTIHFSEYAPLTTTGNYLQTGTSSFLHINKEGQLEAATTRPDNKIALDHSAPITYWIDFKNQQENDNVIAALQAISEIYTISFEASERPTEADMYFSYRIPSEVPSNQMIFISGYMDHDAHNVMISPDPFIKELSDIVASGRLPEYLLDHILRQKNLTISEKQVSRQQIERQFISTPTETIVQSGILNELIIVLLLIIIIAERVLALRKGI</sequence>
<reference evidence="3 4" key="1">
    <citation type="submission" date="2014-04" db="EMBL/GenBank/DDBJ databases">
        <title>Characterization and application of a salt tolerant electro-active bacterium.</title>
        <authorList>
            <person name="Yang L."/>
            <person name="Wei S."/>
            <person name="Tay Q.X.M."/>
        </authorList>
    </citation>
    <scope>NUCLEOTIDE SEQUENCE [LARGE SCALE GENOMIC DNA]</scope>
    <source>
        <strain evidence="3 4">LY1</strain>
    </source>
</reference>
<evidence type="ECO:0000259" key="2">
    <source>
        <dbReference type="Pfam" id="PF07584"/>
    </source>
</evidence>
<dbReference type="AlphaFoldDB" id="A0A074LMR0"/>
<feature type="transmembrane region" description="Helical" evidence="1">
    <location>
        <begin position="6"/>
        <end position="24"/>
    </location>
</feature>